<gene>
    <name evidence="13" type="ORF">ABL_02425</name>
</gene>
<feature type="compositionally biased region" description="Low complexity" evidence="11">
    <location>
        <begin position="511"/>
        <end position="525"/>
    </location>
</feature>
<sequence length="2014" mass="212163">MFGGFGQNNQQSSGFGAGSGFGGTSTGGGFGSTSSPFGGGNTSGGGLFGNTSSSFGSGGGFGTGTQNQSTSLFGGQNRTSGFGTGTSTGGGLFGSGTATAGGSSGFGGFGSSSNTGGGFGSTGTGTGTAASTGGGLFGNKTGGFGSSAGTGGGFGTSGGTGGFGSTASGFGGGTGTAFQQAIPPSDGTGSTPFSPFTEKDGNTTGMNHYQSITFMQPYSKYSFEELRLGDYNQGRRFGNGSGQAGAFGTSAFGGSGFGQQSTGGFGSTSTPFGGGTSAPSTFGQTQTAGGFGSSANSNPLFGAAKPATSLFGGGTGATGTSQPSLFGGNTSTTATTGGFGSGTGTTGFGAGTGGSLFGGSANTNTQQQKPLFGNSGSTGTGFGSAFGAQNTSAATPFGGTAATSSPFGGQQQQQTGTGLFGGGLGQQNQAQNQQQTQNKGLFGGFGSNTQQQSSTPSLFGNTGAGTGTGTTGSSLFGQNTQQPQQQSTGGSLFGNNQQTGTSSLFGGGQQQGQKSLFGGSTPATGTGTGTSAFGGFGNTQNQQTGGGGLFGGAQNQQQQKPSLFGGGTGTGGSLFGGQSTTTPSAGGSLFGNTQSQPQQTGGLGTSSLFGGSQQTQPQQAQQSQPAPGSLQASLLDGNPYGNQSIFSGLPAPSASSPGPLATPLSSAAKQKQRTPLPVYKITPNAANRLLTPPKRQGYGFSYSTYGSPSSSAGTPSGLGGSVLGGSLRGSVNGSLGRTSFSKSLSTSNLRKTFDPDTDSVLSPGALTSGSSRLSSGSLKRLTIDRSLRNDLFARPASTPAAPITNGEDAAQPADKMKKKVSFDSSSDTPATGGEIVPVQSQSPEPTPEELGFLRSIRKSNTVNGLNGIKPSEPSIRPEMESVRGNELAVVPENAVTTSTTPEGPSRLPFVPGGDPQPGEYWMKPTRAEISKLSREQQKKFVGFTVGRQRCGQVTFDEPVDLTTVDLDRIFGDLVDIGVRKITVYPDETIKPPRGKGLNVPSTLRIENSWPRGRDKKSPSPLTSGPLFDKHVDRLIKVHNTEFVDYEKETGTWVFRVPHYTTYGLDYDSDEEEEGESLNQSTFSAAPDTPTPKAQTPANPDTTMGSEMMSAFSTDDSFVGSMAGVDDDTFDFKKRKIVPGAFGNQMMETVEDQRSVSGDDEESFLGEGSTGSTIEQDGDDITESQHSGESLVELDEGEEMDMAGTFPDLHPTVERDDTQSTDTFMETTQPVLKPWNTPSKPRLDLTGDWAEHLQRTISPRKQDRDALREIQANAFTDRSLREDTPKPSAADTRQKGFATSIDLMNSLFQQPRKQQAASPLKAQSVRPNGFEWPYNKKPKTFAGESHELSEDDLAFHQSFKPRWGTLNSLLCAKNDMSDMQAVDSAWRHKLSVTSEGRDVALLEYNTPVEPSEMLDAQRKLTAVSRVDGVPFARLAKADFREFVQASNLVQSDHERLLWQLANILFNDKTEDDISAGVPPNLRSKYIHRIKKDRLTRLWEGIVREKHAQAVAKASSAEERAFYLLCSHRVEEACKVLIASQNFHLATLVAQIARDPTTRTDMAKQIEMWRQNNVYSEMSEPVRALYELLAGNALRSEGKSTGALEDRLSSFTFSERFELDWFQAFGLRLWYGITDDEPIEAAVCQFVDDLYEGNEPALPTPYNQEDIVDRESPLWVLLKVYATTTGGAARTANLHPQEFPAVLLPESVSGDKQSSRLSFQLCHLLAAAIGQHESFQVNTAQLDQLVWDYAWELCCSGTLNRALFVLLHLSHASDRERAVKETLARFAPQLPEPITSDGQTNVMWHYLTHDLQLPESWIWVSKALYARDTGDAAREVDYLVRGKNWNDAHATFCRVVAPTAVIEGDYGTLEMLVSGFGEEPERKVRGWANGGGIYDDFLRLATAKSGKRDATRLARLVSALVKMGDKVSQGSGVEGLEERVAFREMSRVVATWTGHEDSKVRSSIDTTHGNSGPDKLLLQAIELSSVLSLPLTGDARLAQTAEMSRRYYSLIMAGGY</sequence>
<feature type="region of interest" description="Disordered" evidence="11">
    <location>
        <begin position="1273"/>
        <end position="1293"/>
    </location>
</feature>
<feature type="region of interest" description="Disordered" evidence="11">
    <location>
        <begin position="1066"/>
        <end position="1102"/>
    </location>
</feature>
<feature type="compositionally biased region" description="Gly residues" evidence="11">
    <location>
        <begin position="564"/>
        <end position="575"/>
    </location>
</feature>
<evidence type="ECO:0000256" key="7">
    <source>
        <dbReference type="ARBA" id="ARBA00022927"/>
    </source>
</evidence>
<feature type="compositionally biased region" description="Gly residues" evidence="11">
    <location>
        <begin position="526"/>
        <end position="537"/>
    </location>
</feature>
<feature type="domain" description="Peptidase S59" evidence="12">
    <location>
        <begin position="917"/>
        <end position="1059"/>
    </location>
</feature>
<dbReference type="InterPro" id="IPR007230">
    <property type="entry name" value="Nup98_auto-Pept-S59_dom"/>
</dbReference>
<dbReference type="GO" id="GO:0051028">
    <property type="term" value="P:mRNA transport"/>
    <property type="evidence" value="ECO:0007669"/>
    <property type="project" value="UniProtKB-KW"/>
</dbReference>
<name>A0A100IB22_ASPNG</name>
<feature type="compositionally biased region" description="Polar residues" evidence="11">
    <location>
        <begin position="738"/>
        <end position="750"/>
    </location>
</feature>
<keyword evidence="5" id="KW-0068">Autocatalytic cleavage</keyword>
<keyword evidence="4" id="KW-0677">Repeat</keyword>
<evidence type="ECO:0000256" key="1">
    <source>
        <dbReference type="ARBA" id="ARBA00004567"/>
    </source>
</evidence>
<dbReference type="GO" id="GO:0044614">
    <property type="term" value="C:nuclear pore cytoplasmic filaments"/>
    <property type="evidence" value="ECO:0007669"/>
    <property type="project" value="TreeGrafter"/>
</dbReference>
<dbReference type="PANTHER" id="PTHR23198">
    <property type="entry name" value="NUCLEOPORIN"/>
    <property type="match status" value="1"/>
</dbReference>
<comment type="caution">
    <text evidence="13">The sequence shown here is derived from an EMBL/GenBank/DDBJ whole genome shotgun (WGS) entry which is preliminary data.</text>
</comment>
<dbReference type="InterPro" id="IPR037665">
    <property type="entry name" value="Nucleoporin_S59-like"/>
</dbReference>
<dbReference type="GO" id="GO:0003723">
    <property type="term" value="F:RNA binding"/>
    <property type="evidence" value="ECO:0007669"/>
    <property type="project" value="TreeGrafter"/>
</dbReference>
<dbReference type="Proteomes" id="UP000068243">
    <property type="component" value="Unassembled WGS sequence"/>
</dbReference>
<evidence type="ECO:0000256" key="11">
    <source>
        <dbReference type="SAM" id="MobiDB-lite"/>
    </source>
</evidence>
<dbReference type="SUPFAM" id="SSF82215">
    <property type="entry name" value="C-terminal autoproteolytic domain of nucleoporin nup98"/>
    <property type="match status" value="1"/>
</dbReference>
<dbReference type="GO" id="GO:0017056">
    <property type="term" value="F:structural constituent of nuclear pore"/>
    <property type="evidence" value="ECO:0007669"/>
    <property type="project" value="InterPro"/>
</dbReference>
<evidence type="ECO:0000256" key="3">
    <source>
        <dbReference type="ARBA" id="ARBA00022448"/>
    </source>
</evidence>
<keyword evidence="7" id="KW-0653">Protein transport</keyword>
<feature type="compositionally biased region" description="Gly residues" evidence="11">
    <location>
        <begin position="716"/>
        <end position="727"/>
    </location>
</feature>
<evidence type="ECO:0000256" key="9">
    <source>
        <dbReference type="ARBA" id="ARBA00023132"/>
    </source>
</evidence>
<feature type="compositionally biased region" description="Polar residues" evidence="11">
    <location>
        <begin position="447"/>
        <end position="460"/>
    </location>
</feature>
<organism evidence="13 14">
    <name type="scientific">Aspergillus niger</name>
    <dbReference type="NCBI Taxonomy" id="5061"/>
    <lineage>
        <taxon>Eukaryota</taxon>
        <taxon>Fungi</taxon>
        <taxon>Dikarya</taxon>
        <taxon>Ascomycota</taxon>
        <taxon>Pezizomycotina</taxon>
        <taxon>Eurotiomycetes</taxon>
        <taxon>Eurotiomycetidae</taxon>
        <taxon>Eurotiales</taxon>
        <taxon>Aspergillaceae</taxon>
        <taxon>Aspergillus</taxon>
        <taxon>Aspergillus subgen. Circumdati</taxon>
    </lineage>
</organism>
<evidence type="ECO:0000256" key="8">
    <source>
        <dbReference type="ARBA" id="ARBA00023010"/>
    </source>
</evidence>
<evidence type="ECO:0000256" key="6">
    <source>
        <dbReference type="ARBA" id="ARBA00022816"/>
    </source>
</evidence>
<dbReference type="Gene3D" id="1.10.10.2360">
    <property type="match status" value="1"/>
</dbReference>
<feature type="region of interest" description="Disordered" evidence="11">
    <location>
        <begin position="358"/>
        <end position="776"/>
    </location>
</feature>
<dbReference type="GO" id="GO:0034398">
    <property type="term" value="P:telomere tethering at nuclear periphery"/>
    <property type="evidence" value="ECO:0007669"/>
    <property type="project" value="TreeGrafter"/>
</dbReference>
<feature type="compositionally biased region" description="Low complexity" evidence="11">
    <location>
        <begin position="477"/>
        <end position="490"/>
    </location>
</feature>
<accession>A0A100IB22</accession>
<dbReference type="Gene3D" id="3.30.1610.10">
    <property type="entry name" value="Peptidase S59, nucleoporin"/>
    <property type="match status" value="1"/>
</dbReference>
<keyword evidence="8" id="KW-0811">Translocation</keyword>
<dbReference type="InterPro" id="IPR021967">
    <property type="entry name" value="Nup98_C"/>
</dbReference>
<feature type="region of interest" description="Disordered" evidence="11">
    <location>
        <begin position="165"/>
        <end position="205"/>
    </location>
</feature>
<feature type="compositionally biased region" description="Low complexity" evidence="11">
    <location>
        <begin position="605"/>
        <end position="632"/>
    </location>
</feature>
<dbReference type="GO" id="GO:0006606">
    <property type="term" value="P:protein import into nucleus"/>
    <property type="evidence" value="ECO:0007669"/>
    <property type="project" value="TreeGrafter"/>
</dbReference>
<keyword evidence="10" id="KW-0539">Nucleus</keyword>
<dbReference type="GO" id="GO:0006405">
    <property type="term" value="P:RNA export from nucleus"/>
    <property type="evidence" value="ECO:0007669"/>
    <property type="project" value="TreeGrafter"/>
</dbReference>
<dbReference type="Pfam" id="PF12110">
    <property type="entry name" value="Nup96"/>
    <property type="match status" value="1"/>
</dbReference>
<dbReference type="EMBL" id="BCMY01000003">
    <property type="protein sequence ID" value="GAQ37996.1"/>
    <property type="molecule type" value="Genomic_DNA"/>
</dbReference>
<evidence type="ECO:0000256" key="2">
    <source>
        <dbReference type="ARBA" id="ARBA00008926"/>
    </source>
</evidence>
<feature type="compositionally biased region" description="Gly residues" evidence="11">
    <location>
        <begin position="165"/>
        <end position="175"/>
    </location>
</feature>
<dbReference type="GO" id="GO:0000973">
    <property type="term" value="P:post-transcriptional tethering of RNA polymerase II gene DNA at nuclear periphery"/>
    <property type="evidence" value="ECO:0007669"/>
    <property type="project" value="TreeGrafter"/>
</dbReference>
<feature type="compositionally biased region" description="Low complexity" evidence="11">
    <location>
        <begin position="407"/>
        <end position="417"/>
    </location>
</feature>
<dbReference type="OrthoDB" id="3797628at2759"/>
<evidence type="ECO:0000256" key="4">
    <source>
        <dbReference type="ARBA" id="ARBA00022737"/>
    </source>
</evidence>
<feature type="region of interest" description="Disordered" evidence="11">
    <location>
        <begin position="1310"/>
        <end position="1332"/>
    </location>
</feature>
<evidence type="ECO:0000256" key="5">
    <source>
        <dbReference type="ARBA" id="ARBA00022813"/>
    </source>
</evidence>
<dbReference type="VEuPathDB" id="FungiDB:ASPNIDRAFT2_1110860"/>
<feature type="compositionally biased region" description="Acidic residues" evidence="11">
    <location>
        <begin position="1066"/>
        <end position="1075"/>
    </location>
</feature>
<dbReference type="FunFam" id="1.10.10.2360:FF:000001">
    <property type="entry name" value="Nuclear pore complex protein Nup98-Nup96"/>
    <property type="match status" value="1"/>
</dbReference>
<dbReference type="PANTHER" id="PTHR23198:SF6">
    <property type="entry name" value="NUCLEAR PORE COMPLEX PROTEIN NUP98-NUP96"/>
    <property type="match status" value="1"/>
</dbReference>
<protein>
    <submittedName>
        <fullName evidence="13">Nucleoporin SONB</fullName>
    </submittedName>
</protein>
<evidence type="ECO:0000313" key="13">
    <source>
        <dbReference type="EMBL" id="GAQ37996.1"/>
    </source>
</evidence>
<dbReference type="GO" id="GO:0008139">
    <property type="term" value="F:nuclear localization sequence binding"/>
    <property type="evidence" value="ECO:0007669"/>
    <property type="project" value="TreeGrafter"/>
</dbReference>
<feature type="compositionally biased region" description="Low complexity" evidence="11">
    <location>
        <begin position="697"/>
        <end position="715"/>
    </location>
</feature>
<feature type="region of interest" description="Disordered" evidence="11">
    <location>
        <begin position="1"/>
        <end position="88"/>
    </location>
</feature>
<evidence type="ECO:0000259" key="12">
    <source>
        <dbReference type="PROSITE" id="PS51434"/>
    </source>
</evidence>
<feature type="compositionally biased region" description="Polar residues" evidence="11">
    <location>
        <begin position="1091"/>
        <end position="1102"/>
    </location>
</feature>
<dbReference type="OMA" id="PMGKGLN"/>
<dbReference type="VEuPathDB" id="FungiDB:M747DRAFT_295788"/>
<feature type="compositionally biased region" description="Gly residues" evidence="11">
    <location>
        <begin position="15"/>
        <end position="48"/>
    </location>
</feature>
<reference evidence="14" key="1">
    <citation type="journal article" date="2016" name="Genome Announc.">
        <title>Draft genome sequence of Aspergillus niger strain An76.</title>
        <authorList>
            <person name="Gong W."/>
            <person name="Cheng Z."/>
            <person name="Zhang H."/>
            <person name="Liu L."/>
            <person name="Gao P."/>
            <person name="Wang L."/>
        </authorList>
    </citation>
    <scope>NUCLEOTIDE SEQUENCE [LARGE SCALE GENOMIC DNA]</scope>
    <source>
        <strain evidence="14">An76</strain>
    </source>
</reference>
<dbReference type="VEuPathDB" id="FungiDB:ATCC64974_80810"/>
<dbReference type="PROSITE" id="PS51434">
    <property type="entry name" value="NUP_C"/>
    <property type="match status" value="1"/>
</dbReference>
<evidence type="ECO:0000256" key="10">
    <source>
        <dbReference type="ARBA" id="ARBA00023242"/>
    </source>
</evidence>
<evidence type="ECO:0000313" key="14">
    <source>
        <dbReference type="Proteomes" id="UP000068243"/>
    </source>
</evidence>
<keyword evidence="9" id="KW-0906">Nuclear pore complex</keyword>
<dbReference type="VEuPathDB" id="FungiDB:An04g05630"/>
<dbReference type="FunFam" id="1.25.40.690:FF:000003">
    <property type="entry name" value="Nucleoporin SONB, putative"/>
    <property type="match status" value="1"/>
</dbReference>
<dbReference type="InterPro" id="IPR036903">
    <property type="entry name" value="Nup98_auto-Pept-S59_dom_sf"/>
</dbReference>
<feature type="compositionally biased region" description="Low complexity" evidence="11">
    <location>
        <begin position="647"/>
        <end position="668"/>
    </location>
</feature>
<feature type="compositionally biased region" description="Low complexity" evidence="11">
    <location>
        <begin position="728"/>
        <end position="737"/>
    </location>
</feature>
<dbReference type="Pfam" id="PF04096">
    <property type="entry name" value="Nucleoporin2"/>
    <property type="match status" value="1"/>
</dbReference>
<dbReference type="FunFam" id="3.30.1610.10:FF:000003">
    <property type="entry name" value="Nucleoporin SONB, putative"/>
    <property type="match status" value="1"/>
</dbReference>
<keyword evidence="3" id="KW-0813">Transport</keyword>
<dbReference type="Gene3D" id="1.25.40.690">
    <property type="match status" value="1"/>
</dbReference>
<feature type="compositionally biased region" description="Low complexity" evidence="11">
    <location>
        <begin position="426"/>
        <end position="440"/>
    </location>
</feature>
<feature type="region of interest" description="Disordered" evidence="11">
    <location>
        <begin position="793"/>
        <end position="848"/>
    </location>
</feature>
<feature type="region of interest" description="Disordered" evidence="11">
    <location>
        <begin position="896"/>
        <end position="916"/>
    </location>
</feature>
<keyword evidence="6" id="KW-0509">mRNA transport</keyword>
<comment type="subcellular location">
    <subcellularLocation>
        <location evidence="1">Nucleus</location>
        <location evidence="1">Nuclear pore complex</location>
    </subcellularLocation>
</comment>
<proteinExistence type="inferred from homology"/>
<feature type="region of interest" description="Disordered" evidence="11">
    <location>
        <begin position="1150"/>
        <end position="1187"/>
    </location>
</feature>
<feature type="compositionally biased region" description="Low complexity" evidence="11">
    <location>
        <begin position="766"/>
        <end position="776"/>
    </location>
</feature>
<comment type="similarity">
    <text evidence="2">Belongs to the nucleoporin GLFG family.</text>
</comment>